<dbReference type="Proteomes" id="UP000265520">
    <property type="component" value="Unassembled WGS sequence"/>
</dbReference>
<keyword evidence="3" id="KW-1185">Reference proteome</keyword>
<feature type="compositionally biased region" description="Basic and acidic residues" evidence="1">
    <location>
        <begin position="115"/>
        <end position="125"/>
    </location>
</feature>
<comment type="caution">
    <text evidence="2">The sequence shown here is derived from an EMBL/GenBank/DDBJ whole genome shotgun (WGS) entry which is preliminary data.</text>
</comment>
<evidence type="ECO:0000313" key="2">
    <source>
        <dbReference type="EMBL" id="MCI08740.1"/>
    </source>
</evidence>
<feature type="non-terminal residue" evidence="2">
    <location>
        <position position="125"/>
    </location>
</feature>
<evidence type="ECO:0000256" key="1">
    <source>
        <dbReference type="SAM" id="MobiDB-lite"/>
    </source>
</evidence>
<proteinExistence type="predicted"/>
<accession>A0A392PBA9</accession>
<reference evidence="2 3" key="1">
    <citation type="journal article" date="2018" name="Front. Plant Sci.">
        <title>Red Clover (Trifolium pratense) and Zigzag Clover (T. medium) - A Picture of Genomic Similarities and Differences.</title>
        <authorList>
            <person name="Dluhosova J."/>
            <person name="Istvanek J."/>
            <person name="Nedelnik J."/>
            <person name="Repkova J."/>
        </authorList>
    </citation>
    <scope>NUCLEOTIDE SEQUENCE [LARGE SCALE GENOMIC DNA]</scope>
    <source>
        <strain evidence="3">cv. 10/8</strain>
        <tissue evidence="2">Leaf</tissue>
    </source>
</reference>
<evidence type="ECO:0000313" key="3">
    <source>
        <dbReference type="Proteomes" id="UP000265520"/>
    </source>
</evidence>
<feature type="compositionally biased region" description="Basic residues" evidence="1">
    <location>
        <begin position="88"/>
        <end position="99"/>
    </location>
</feature>
<feature type="region of interest" description="Disordered" evidence="1">
    <location>
        <begin position="1"/>
        <end position="125"/>
    </location>
</feature>
<feature type="compositionally biased region" description="Low complexity" evidence="1">
    <location>
        <begin position="11"/>
        <end position="36"/>
    </location>
</feature>
<dbReference type="AlphaFoldDB" id="A0A392PBA9"/>
<name>A0A392PBA9_9FABA</name>
<organism evidence="2 3">
    <name type="scientific">Trifolium medium</name>
    <dbReference type="NCBI Taxonomy" id="97028"/>
    <lineage>
        <taxon>Eukaryota</taxon>
        <taxon>Viridiplantae</taxon>
        <taxon>Streptophyta</taxon>
        <taxon>Embryophyta</taxon>
        <taxon>Tracheophyta</taxon>
        <taxon>Spermatophyta</taxon>
        <taxon>Magnoliopsida</taxon>
        <taxon>eudicotyledons</taxon>
        <taxon>Gunneridae</taxon>
        <taxon>Pentapetalae</taxon>
        <taxon>rosids</taxon>
        <taxon>fabids</taxon>
        <taxon>Fabales</taxon>
        <taxon>Fabaceae</taxon>
        <taxon>Papilionoideae</taxon>
        <taxon>50 kb inversion clade</taxon>
        <taxon>NPAAA clade</taxon>
        <taxon>Hologalegina</taxon>
        <taxon>IRL clade</taxon>
        <taxon>Trifolieae</taxon>
        <taxon>Trifolium</taxon>
    </lineage>
</organism>
<dbReference type="EMBL" id="LXQA010070116">
    <property type="protein sequence ID" value="MCI08740.1"/>
    <property type="molecule type" value="Genomic_DNA"/>
</dbReference>
<sequence>MAPRKRPADESAATPAAKKAATTRITRSAASYSTAIVERNSPKKKSRKKGNAEASASVEQDMEDMELARSDNENPSAEATGNVEGSRKKVRKGKKKGKTKGNAGASAQTLEVADDDGKHVIIIEH</sequence>
<protein>
    <submittedName>
        <fullName evidence="2">Uncharacterized protein</fullName>
    </submittedName>
</protein>